<protein>
    <submittedName>
        <fullName evidence="2">Uncharacterized protein</fullName>
    </submittedName>
</protein>
<evidence type="ECO:0000313" key="2">
    <source>
        <dbReference type="EMBL" id="KAJ8383406.1"/>
    </source>
</evidence>
<gene>
    <name evidence="2" type="ORF">AAFF_G00221060</name>
</gene>
<reference evidence="2" key="1">
    <citation type="journal article" date="2023" name="Science">
        <title>Genome structures resolve the early diversification of teleost fishes.</title>
        <authorList>
            <person name="Parey E."/>
            <person name="Louis A."/>
            <person name="Montfort J."/>
            <person name="Bouchez O."/>
            <person name="Roques C."/>
            <person name="Iampietro C."/>
            <person name="Lluch J."/>
            <person name="Castinel A."/>
            <person name="Donnadieu C."/>
            <person name="Desvignes T."/>
            <person name="Floi Bucao C."/>
            <person name="Jouanno E."/>
            <person name="Wen M."/>
            <person name="Mejri S."/>
            <person name="Dirks R."/>
            <person name="Jansen H."/>
            <person name="Henkel C."/>
            <person name="Chen W.J."/>
            <person name="Zahm M."/>
            <person name="Cabau C."/>
            <person name="Klopp C."/>
            <person name="Thompson A.W."/>
            <person name="Robinson-Rechavi M."/>
            <person name="Braasch I."/>
            <person name="Lecointre G."/>
            <person name="Bobe J."/>
            <person name="Postlethwait J.H."/>
            <person name="Berthelot C."/>
            <person name="Roest Crollius H."/>
            <person name="Guiguen Y."/>
        </authorList>
    </citation>
    <scope>NUCLEOTIDE SEQUENCE</scope>
    <source>
        <strain evidence="2">NC1722</strain>
    </source>
</reference>
<evidence type="ECO:0000256" key="1">
    <source>
        <dbReference type="SAM" id="MobiDB-lite"/>
    </source>
</evidence>
<comment type="caution">
    <text evidence="2">The sequence shown here is derived from an EMBL/GenBank/DDBJ whole genome shotgun (WGS) entry which is preliminary data.</text>
</comment>
<sequence>MDRLEQLCQRETFSFTARQEPDRSLDRHPQRRWTDRVQTPRGPGSLDPWDLPGAMVTLPIFPTEPNTGIQYGHVAGSGHFLAEVRISSRGYGTLPFPVPGQRGPGAKWKNTKWKYINGKRDCKARPAWGESPVLKDPGL</sequence>
<evidence type="ECO:0000313" key="3">
    <source>
        <dbReference type="Proteomes" id="UP001221898"/>
    </source>
</evidence>
<dbReference type="AlphaFoldDB" id="A0AAD7RIJ6"/>
<keyword evidence="3" id="KW-1185">Reference proteome</keyword>
<feature type="region of interest" description="Disordered" evidence="1">
    <location>
        <begin position="10"/>
        <end position="50"/>
    </location>
</feature>
<organism evidence="2 3">
    <name type="scientific">Aldrovandia affinis</name>
    <dbReference type="NCBI Taxonomy" id="143900"/>
    <lineage>
        <taxon>Eukaryota</taxon>
        <taxon>Metazoa</taxon>
        <taxon>Chordata</taxon>
        <taxon>Craniata</taxon>
        <taxon>Vertebrata</taxon>
        <taxon>Euteleostomi</taxon>
        <taxon>Actinopterygii</taxon>
        <taxon>Neopterygii</taxon>
        <taxon>Teleostei</taxon>
        <taxon>Notacanthiformes</taxon>
        <taxon>Halosauridae</taxon>
        <taxon>Aldrovandia</taxon>
    </lineage>
</organism>
<dbReference type="Proteomes" id="UP001221898">
    <property type="component" value="Unassembled WGS sequence"/>
</dbReference>
<dbReference type="EMBL" id="JAINUG010000294">
    <property type="protein sequence ID" value="KAJ8383406.1"/>
    <property type="molecule type" value="Genomic_DNA"/>
</dbReference>
<accession>A0AAD7RIJ6</accession>
<feature type="compositionally biased region" description="Basic and acidic residues" evidence="1">
    <location>
        <begin position="19"/>
        <end position="35"/>
    </location>
</feature>
<proteinExistence type="predicted"/>
<name>A0AAD7RIJ6_9TELE</name>